<dbReference type="PANTHER" id="PTHR30483">
    <property type="entry name" value="LEUCINE-SPECIFIC-BINDING PROTEIN"/>
    <property type="match status" value="1"/>
</dbReference>
<dbReference type="RefSeq" id="WP_170920947.1">
    <property type="nucleotide sequence ID" value="NZ_FUWJ01000002.1"/>
</dbReference>
<keyword evidence="3" id="KW-0813">Transport</keyword>
<evidence type="ECO:0000256" key="2">
    <source>
        <dbReference type="ARBA" id="ARBA00022729"/>
    </source>
</evidence>
<keyword evidence="7" id="KW-1185">Reference proteome</keyword>
<evidence type="ECO:0000313" key="7">
    <source>
        <dbReference type="Proteomes" id="UP000190092"/>
    </source>
</evidence>
<evidence type="ECO:0000256" key="4">
    <source>
        <dbReference type="SAM" id="SignalP"/>
    </source>
</evidence>
<sequence length="408" mass="43750">MRMNFFRRSLAAGAALLALFAAPAFAQQEVKLGAFVTLSGVSADVGAQMKAGIEVAVESLQPTYTVNGVKTPIQVIWYDDEGKGDTGLNVVTRALTVDKITAGVGFLSSDVFTRVMDEFQKASTPIVTCCSASLGIGKKIAENKMQYVFQLSPTANDIATSVVAAVATLEKPTKVAMLNENTDAGHDFSRIAQEWLKANAPNIQVVADEFVPRGVPDLTPQLAKFKRLGAQAIVGEVYGTAAPVYFRQWNELRVPALIAHMGTSASADSFVAEHGKEMEGSLVNVRWIPGKYTDVSEPMIEAYKKKTGFSPSTFAVQAHDAALVTLQAISNAGSTDPAKIAAALESGKFIAAWGERKFTPLAEGHRMPVNTIVVQIQDGKKAVVYPENVAAAQGSKYRPVPPWAWEKK</sequence>
<dbReference type="Gene3D" id="3.40.50.2300">
    <property type="match status" value="2"/>
</dbReference>
<accession>A0A1T4PV13</accession>
<proteinExistence type="inferred from homology"/>
<feature type="domain" description="Leucine-binding protein" evidence="5">
    <location>
        <begin position="29"/>
        <end position="379"/>
    </location>
</feature>
<organism evidence="6 7">
    <name type="scientific">Enhydrobacter aerosaccus</name>
    <dbReference type="NCBI Taxonomy" id="225324"/>
    <lineage>
        <taxon>Bacteria</taxon>
        <taxon>Pseudomonadati</taxon>
        <taxon>Pseudomonadota</taxon>
        <taxon>Alphaproteobacteria</taxon>
        <taxon>Hyphomicrobiales</taxon>
        <taxon>Enhydrobacter</taxon>
    </lineage>
</organism>
<dbReference type="Proteomes" id="UP000190092">
    <property type="component" value="Unassembled WGS sequence"/>
</dbReference>
<reference evidence="7" key="1">
    <citation type="submission" date="2017-02" db="EMBL/GenBank/DDBJ databases">
        <authorList>
            <person name="Varghese N."/>
            <person name="Submissions S."/>
        </authorList>
    </citation>
    <scope>NUCLEOTIDE SEQUENCE [LARGE SCALE GENOMIC DNA]</scope>
    <source>
        <strain evidence="7">ATCC 27094</strain>
    </source>
</reference>
<dbReference type="InterPro" id="IPR028081">
    <property type="entry name" value="Leu-bd"/>
</dbReference>
<dbReference type="EMBL" id="FUWJ01000002">
    <property type="protein sequence ID" value="SJZ95343.1"/>
    <property type="molecule type" value="Genomic_DNA"/>
</dbReference>
<name>A0A1T4PV13_9HYPH</name>
<evidence type="ECO:0000313" key="6">
    <source>
        <dbReference type="EMBL" id="SJZ95343.1"/>
    </source>
</evidence>
<dbReference type="GO" id="GO:0006865">
    <property type="term" value="P:amino acid transport"/>
    <property type="evidence" value="ECO:0007669"/>
    <property type="project" value="UniProtKB-KW"/>
</dbReference>
<comment type="similarity">
    <text evidence="1">Belongs to the leucine-binding protein family.</text>
</comment>
<evidence type="ECO:0000259" key="5">
    <source>
        <dbReference type="Pfam" id="PF13458"/>
    </source>
</evidence>
<feature type="chain" id="PRO_5013114918" evidence="4">
    <location>
        <begin position="27"/>
        <end position="408"/>
    </location>
</feature>
<dbReference type="InterPro" id="IPR051010">
    <property type="entry name" value="BCAA_transport"/>
</dbReference>
<evidence type="ECO:0000256" key="3">
    <source>
        <dbReference type="ARBA" id="ARBA00022970"/>
    </source>
</evidence>
<protein>
    <submittedName>
        <fullName evidence="6">ABC-type branched-chain amino acid transport system, substrate-binding protein</fullName>
    </submittedName>
</protein>
<dbReference type="AlphaFoldDB" id="A0A1T4PV13"/>
<evidence type="ECO:0000256" key="1">
    <source>
        <dbReference type="ARBA" id="ARBA00010062"/>
    </source>
</evidence>
<dbReference type="InterPro" id="IPR028082">
    <property type="entry name" value="Peripla_BP_I"/>
</dbReference>
<dbReference type="Pfam" id="PF13458">
    <property type="entry name" value="Peripla_BP_6"/>
    <property type="match status" value="1"/>
</dbReference>
<keyword evidence="2 4" id="KW-0732">Signal</keyword>
<dbReference type="STRING" id="225324.SAMN02745126_03026"/>
<dbReference type="SUPFAM" id="SSF53822">
    <property type="entry name" value="Periplasmic binding protein-like I"/>
    <property type="match status" value="1"/>
</dbReference>
<keyword evidence="3" id="KW-0029">Amino-acid transport</keyword>
<gene>
    <name evidence="6" type="ORF">SAMN02745126_03026</name>
</gene>
<feature type="signal peptide" evidence="4">
    <location>
        <begin position="1"/>
        <end position="26"/>
    </location>
</feature>